<dbReference type="AlphaFoldDB" id="A0A8K0IC50"/>
<keyword evidence="2" id="KW-1185">Reference proteome</keyword>
<evidence type="ECO:0000313" key="1">
    <source>
        <dbReference type="EMBL" id="KAG1347240.1"/>
    </source>
</evidence>
<name>A0A8K0IC50_COCNU</name>
<protein>
    <submittedName>
        <fullName evidence="1">Uncharacterized protein</fullName>
    </submittedName>
</protein>
<reference evidence="1" key="2">
    <citation type="submission" date="2019-07" db="EMBL/GenBank/DDBJ databases">
        <authorList>
            <person name="Yang Y."/>
            <person name="Bocs S."/>
            <person name="Baudouin L."/>
        </authorList>
    </citation>
    <scope>NUCLEOTIDE SEQUENCE</scope>
    <source>
        <tissue evidence="1">Spear leaf of Hainan Tall coconut</tissue>
    </source>
</reference>
<evidence type="ECO:0000313" key="2">
    <source>
        <dbReference type="Proteomes" id="UP000797356"/>
    </source>
</evidence>
<dbReference type="EMBL" id="CM017877">
    <property type="protein sequence ID" value="KAG1347240.1"/>
    <property type="molecule type" value="Genomic_DNA"/>
</dbReference>
<organism evidence="1 2">
    <name type="scientific">Cocos nucifera</name>
    <name type="common">Coconut palm</name>
    <dbReference type="NCBI Taxonomy" id="13894"/>
    <lineage>
        <taxon>Eukaryota</taxon>
        <taxon>Viridiplantae</taxon>
        <taxon>Streptophyta</taxon>
        <taxon>Embryophyta</taxon>
        <taxon>Tracheophyta</taxon>
        <taxon>Spermatophyta</taxon>
        <taxon>Magnoliopsida</taxon>
        <taxon>Liliopsida</taxon>
        <taxon>Arecaceae</taxon>
        <taxon>Arecoideae</taxon>
        <taxon>Cocoseae</taxon>
        <taxon>Attaleinae</taxon>
        <taxon>Cocos</taxon>
    </lineage>
</organism>
<gene>
    <name evidence="1" type="ORF">COCNU_06G010690</name>
</gene>
<proteinExistence type="predicted"/>
<reference evidence="1" key="1">
    <citation type="journal article" date="2017" name="Gigascience">
        <title>The genome draft of coconut (Cocos nucifera).</title>
        <authorList>
            <person name="Xiao Y."/>
            <person name="Xu P."/>
            <person name="Fan H."/>
            <person name="Baudouin L."/>
            <person name="Xia W."/>
            <person name="Bocs S."/>
            <person name="Xu J."/>
            <person name="Li Q."/>
            <person name="Guo A."/>
            <person name="Zhou L."/>
            <person name="Li J."/>
            <person name="Wu Y."/>
            <person name="Ma Z."/>
            <person name="Armero A."/>
            <person name="Issali A.E."/>
            <person name="Liu N."/>
            <person name="Peng M."/>
            <person name="Yang Y."/>
        </authorList>
    </citation>
    <scope>NUCLEOTIDE SEQUENCE</scope>
    <source>
        <tissue evidence="1">Spear leaf of Hainan Tall coconut</tissue>
    </source>
</reference>
<sequence length="233" mass="25948">MWDTPTLEKNLLYAVVRRRDMELEELLNQGFSYLLDRKINEEEEKLSELWLEVSRIFDLEAKVKELEGMVISQDEMLVARDKALLIYQRDLEHWKTATGCTMEEYKSSKDFAEEVMEATGETFESGFNSCKDLVGKLFSNLDLGGVTMEAGLALVAGLEVQLAPEVVFTVEAPQPTPEVPTILLKPKMKVPDSTEVLVPALAKAPVSTPALAEVISLEDDPADAVAPEALQMK</sequence>
<dbReference type="Proteomes" id="UP000797356">
    <property type="component" value="Chromosome 6"/>
</dbReference>
<accession>A0A8K0IC50</accession>
<comment type="caution">
    <text evidence="1">The sequence shown here is derived from an EMBL/GenBank/DDBJ whole genome shotgun (WGS) entry which is preliminary data.</text>
</comment>